<dbReference type="AlphaFoldDB" id="A0A1N6W2B4"/>
<gene>
    <name evidence="5" type="ORF">SAMN05444858_104337</name>
</gene>
<dbReference type="SUPFAM" id="SSF64288">
    <property type="entry name" value="Chorismate lyase-like"/>
    <property type="match status" value="1"/>
</dbReference>
<reference evidence="5 6" key="1">
    <citation type="submission" date="2017-01" db="EMBL/GenBank/DDBJ databases">
        <authorList>
            <person name="Mah S.A."/>
            <person name="Swanson W.J."/>
            <person name="Moy G.W."/>
            <person name="Vacquier V.D."/>
        </authorList>
    </citation>
    <scope>NUCLEOTIDE SEQUENCE [LARGE SCALE GENOMIC DNA]</scope>
    <source>
        <strain evidence="5 6">DSM 45758</strain>
    </source>
</reference>
<dbReference type="CDD" id="cd07377">
    <property type="entry name" value="WHTH_GntR"/>
    <property type="match status" value="1"/>
</dbReference>
<evidence type="ECO:0000259" key="4">
    <source>
        <dbReference type="PROSITE" id="PS50949"/>
    </source>
</evidence>
<keyword evidence="1" id="KW-0805">Transcription regulation</keyword>
<dbReference type="Pfam" id="PF00392">
    <property type="entry name" value="GntR"/>
    <property type="match status" value="1"/>
</dbReference>
<feature type="domain" description="HTH gntR-type" evidence="4">
    <location>
        <begin position="95"/>
        <end position="163"/>
    </location>
</feature>
<dbReference type="SMART" id="SM00866">
    <property type="entry name" value="UTRA"/>
    <property type="match status" value="1"/>
</dbReference>
<keyword evidence="6" id="KW-1185">Reference proteome</keyword>
<name>A0A1N6W2B4_9ACTN</name>
<dbReference type="Pfam" id="PF07702">
    <property type="entry name" value="UTRA"/>
    <property type="match status" value="1"/>
</dbReference>
<keyword evidence="2" id="KW-0238">DNA-binding</keyword>
<dbReference type="GO" id="GO:0003677">
    <property type="term" value="F:DNA binding"/>
    <property type="evidence" value="ECO:0007669"/>
    <property type="project" value="UniProtKB-KW"/>
</dbReference>
<dbReference type="SMART" id="SM00345">
    <property type="entry name" value="HTH_GNTR"/>
    <property type="match status" value="1"/>
</dbReference>
<dbReference type="GO" id="GO:0003700">
    <property type="term" value="F:DNA-binding transcription factor activity"/>
    <property type="evidence" value="ECO:0007669"/>
    <property type="project" value="InterPro"/>
</dbReference>
<dbReference type="SUPFAM" id="SSF46785">
    <property type="entry name" value="Winged helix' DNA-binding domain"/>
    <property type="match status" value="1"/>
</dbReference>
<dbReference type="STRING" id="1198245.SAMN05444858_104337"/>
<evidence type="ECO:0000313" key="5">
    <source>
        <dbReference type="EMBL" id="SIQ84313.1"/>
    </source>
</evidence>
<dbReference type="PROSITE" id="PS50949">
    <property type="entry name" value="HTH_GNTR"/>
    <property type="match status" value="1"/>
</dbReference>
<proteinExistence type="predicted"/>
<organism evidence="5 6">
    <name type="scientific">Micromonospora avicenniae</name>
    <dbReference type="NCBI Taxonomy" id="1198245"/>
    <lineage>
        <taxon>Bacteria</taxon>
        <taxon>Bacillati</taxon>
        <taxon>Actinomycetota</taxon>
        <taxon>Actinomycetes</taxon>
        <taxon>Micromonosporales</taxon>
        <taxon>Micromonosporaceae</taxon>
        <taxon>Micromonospora</taxon>
    </lineage>
</organism>
<keyword evidence="3" id="KW-0804">Transcription</keyword>
<dbReference type="InterPro" id="IPR000524">
    <property type="entry name" value="Tscrpt_reg_HTH_GntR"/>
</dbReference>
<evidence type="ECO:0000256" key="1">
    <source>
        <dbReference type="ARBA" id="ARBA00023015"/>
    </source>
</evidence>
<dbReference type="PRINTS" id="PR00035">
    <property type="entry name" value="HTHGNTR"/>
</dbReference>
<dbReference type="InterPro" id="IPR036388">
    <property type="entry name" value="WH-like_DNA-bd_sf"/>
</dbReference>
<dbReference type="InterPro" id="IPR028978">
    <property type="entry name" value="Chorismate_lyase_/UTRA_dom_sf"/>
</dbReference>
<dbReference type="InterPro" id="IPR036390">
    <property type="entry name" value="WH_DNA-bd_sf"/>
</dbReference>
<dbReference type="InterPro" id="IPR011663">
    <property type="entry name" value="UTRA"/>
</dbReference>
<dbReference type="EMBL" id="FTNF01000004">
    <property type="protein sequence ID" value="SIQ84313.1"/>
    <property type="molecule type" value="Genomic_DNA"/>
</dbReference>
<protein>
    <submittedName>
        <fullName evidence="5">Transcriptional regulator, GntR family</fullName>
    </submittedName>
</protein>
<dbReference type="Proteomes" id="UP000186004">
    <property type="component" value="Unassembled WGS sequence"/>
</dbReference>
<evidence type="ECO:0000256" key="2">
    <source>
        <dbReference type="ARBA" id="ARBA00023125"/>
    </source>
</evidence>
<dbReference type="Gene3D" id="1.10.10.10">
    <property type="entry name" value="Winged helix-like DNA-binding domain superfamily/Winged helix DNA-binding domain"/>
    <property type="match status" value="1"/>
</dbReference>
<dbReference type="InterPro" id="IPR050679">
    <property type="entry name" value="Bact_HTH_transcr_reg"/>
</dbReference>
<accession>A0A1N6W2B4</accession>
<dbReference type="PANTHER" id="PTHR44846:SF16">
    <property type="entry name" value="TRANSCRIPTIONAL REGULATOR PHNF-RELATED"/>
    <property type="match status" value="1"/>
</dbReference>
<dbReference type="Gene3D" id="3.40.1410.10">
    <property type="entry name" value="Chorismate lyase-like"/>
    <property type="match status" value="1"/>
</dbReference>
<sequence length="338" mass="37011">MRVRATGGDEAEQKLTHMAFPIQRRMVCPTNVSGIFLACQWPVPGSFWFVHCGSERGGAPDLGVRLKRSIALVWLAGMTVARTRMPRGLFADDALPLYERTAKQLLDDLRATAAHPGDRLPSERALAARYAVSRVTLRAALADLESRGIVRPSSTRGWFVADLDQLPGPAAATEATPQVQGLADFARVNGLTPSSRVLSATVRPATVSEAEDLRIAPGADLFELHRLRFLDGLLVVLEHNRLPLTACPALAETDFNTASLYATLRAADPPQTPRVADYSCEARHPTPREMELFEIGDTMPMLVATTLTFNQAGRPIELTVQVYRGDRYRFRASITNPA</sequence>
<dbReference type="PANTHER" id="PTHR44846">
    <property type="entry name" value="MANNOSYL-D-GLYCERATE TRANSPORT/METABOLISM SYSTEM REPRESSOR MNGR-RELATED"/>
    <property type="match status" value="1"/>
</dbReference>
<evidence type="ECO:0000256" key="3">
    <source>
        <dbReference type="ARBA" id="ARBA00023163"/>
    </source>
</evidence>
<evidence type="ECO:0000313" key="6">
    <source>
        <dbReference type="Proteomes" id="UP000186004"/>
    </source>
</evidence>